<accession>A0AAV9GHV6</accession>
<evidence type="ECO:0000313" key="3">
    <source>
        <dbReference type="Proteomes" id="UP001321760"/>
    </source>
</evidence>
<evidence type="ECO:0000256" key="1">
    <source>
        <dbReference type="SAM" id="SignalP"/>
    </source>
</evidence>
<dbReference type="Proteomes" id="UP001321760">
    <property type="component" value="Unassembled WGS sequence"/>
</dbReference>
<feature type="signal peptide" evidence="1">
    <location>
        <begin position="1"/>
        <end position="23"/>
    </location>
</feature>
<feature type="chain" id="PRO_5043339533" description="Secreted protein" evidence="1">
    <location>
        <begin position="24"/>
        <end position="103"/>
    </location>
</feature>
<name>A0AAV9GHV6_9PEZI</name>
<reference evidence="2" key="2">
    <citation type="submission" date="2023-05" db="EMBL/GenBank/DDBJ databases">
        <authorList>
            <consortium name="Lawrence Berkeley National Laboratory"/>
            <person name="Steindorff A."/>
            <person name="Hensen N."/>
            <person name="Bonometti L."/>
            <person name="Westerberg I."/>
            <person name="Brannstrom I.O."/>
            <person name="Guillou S."/>
            <person name="Cros-Aarteil S."/>
            <person name="Calhoun S."/>
            <person name="Haridas S."/>
            <person name="Kuo A."/>
            <person name="Mondo S."/>
            <person name="Pangilinan J."/>
            <person name="Riley R."/>
            <person name="Labutti K."/>
            <person name="Andreopoulos B."/>
            <person name="Lipzen A."/>
            <person name="Chen C."/>
            <person name="Yanf M."/>
            <person name="Daum C."/>
            <person name="Ng V."/>
            <person name="Clum A."/>
            <person name="Ohm R."/>
            <person name="Martin F."/>
            <person name="Silar P."/>
            <person name="Natvig D."/>
            <person name="Lalanne C."/>
            <person name="Gautier V."/>
            <person name="Ament-Velasquez S.L."/>
            <person name="Kruys A."/>
            <person name="Hutchinson M.I."/>
            <person name="Powell A.J."/>
            <person name="Barry K."/>
            <person name="Miller A.N."/>
            <person name="Grigoriev I.V."/>
            <person name="Debuchy R."/>
            <person name="Gladieux P."/>
            <person name="Thoren M.H."/>
            <person name="Johannesson H."/>
        </authorList>
    </citation>
    <scope>NUCLEOTIDE SEQUENCE</scope>
    <source>
        <strain evidence="2">PSN243</strain>
    </source>
</reference>
<keyword evidence="1" id="KW-0732">Signal</keyword>
<reference evidence="2" key="1">
    <citation type="journal article" date="2023" name="Mol. Phylogenet. Evol.">
        <title>Genome-scale phylogeny and comparative genomics of the fungal order Sordariales.</title>
        <authorList>
            <person name="Hensen N."/>
            <person name="Bonometti L."/>
            <person name="Westerberg I."/>
            <person name="Brannstrom I.O."/>
            <person name="Guillou S."/>
            <person name="Cros-Aarteil S."/>
            <person name="Calhoun S."/>
            <person name="Haridas S."/>
            <person name="Kuo A."/>
            <person name="Mondo S."/>
            <person name="Pangilinan J."/>
            <person name="Riley R."/>
            <person name="LaButti K."/>
            <person name="Andreopoulos B."/>
            <person name="Lipzen A."/>
            <person name="Chen C."/>
            <person name="Yan M."/>
            <person name="Daum C."/>
            <person name="Ng V."/>
            <person name="Clum A."/>
            <person name="Steindorff A."/>
            <person name="Ohm R.A."/>
            <person name="Martin F."/>
            <person name="Silar P."/>
            <person name="Natvig D.O."/>
            <person name="Lalanne C."/>
            <person name="Gautier V."/>
            <person name="Ament-Velasquez S.L."/>
            <person name="Kruys A."/>
            <person name="Hutchinson M.I."/>
            <person name="Powell A.J."/>
            <person name="Barry K."/>
            <person name="Miller A.N."/>
            <person name="Grigoriev I.V."/>
            <person name="Debuchy R."/>
            <person name="Gladieux P."/>
            <person name="Hiltunen Thoren M."/>
            <person name="Johannesson H."/>
        </authorList>
    </citation>
    <scope>NUCLEOTIDE SEQUENCE</scope>
    <source>
        <strain evidence="2">PSN243</strain>
    </source>
</reference>
<organism evidence="2 3">
    <name type="scientific">Podospora aff. communis PSN243</name>
    <dbReference type="NCBI Taxonomy" id="3040156"/>
    <lineage>
        <taxon>Eukaryota</taxon>
        <taxon>Fungi</taxon>
        <taxon>Dikarya</taxon>
        <taxon>Ascomycota</taxon>
        <taxon>Pezizomycotina</taxon>
        <taxon>Sordariomycetes</taxon>
        <taxon>Sordariomycetidae</taxon>
        <taxon>Sordariales</taxon>
        <taxon>Podosporaceae</taxon>
        <taxon>Podospora</taxon>
    </lineage>
</organism>
<protein>
    <recommendedName>
        <fullName evidence="4">Secreted protein</fullName>
    </recommendedName>
</protein>
<keyword evidence="3" id="KW-1185">Reference proteome</keyword>
<sequence>MRCSRFVLFAAWLLVASQSGVAGMRPQSLSRLCDPATTTTYLHHTTSIARPDLLPENFYKLSLFLVIVSQSQSQLAALRDITSSGYLTTIISTPHTHGELFRR</sequence>
<gene>
    <name evidence="2" type="ORF">QBC34DRAFT_124286</name>
</gene>
<comment type="caution">
    <text evidence="2">The sequence shown here is derived from an EMBL/GenBank/DDBJ whole genome shotgun (WGS) entry which is preliminary data.</text>
</comment>
<dbReference type="EMBL" id="MU865947">
    <property type="protein sequence ID" value="KAK4447798.1"/>
    <property type="molecule type" value="Genomic_DNA"/>
</dbReference>
<evidence type="ECO:0000313" key="2">
    <source>
        <dbReference type="EMBL" id="KAK4447798.1"/>
    </source>
</evidence>
<dbReference type="AlphaFoldDB" id="A0AAV9GHV6"/>
<evidence type="ECO:0008006" key="4">
    <source>
        <dbReference type="Google" id="ProtNLM"/>
    </source>
</evidence>
<proteinExistence type="predicted"/>